<feature type="modified residue" description="4-aspartylphosphate" evidence="4">
    <location>
        <position position="61"/>
    </location>
</feature>
<dbReference type="InterPro" id="IPR036388">
    <property type="entry name" value="WH-like_DNA-bd_sf"/>
</dbReference>
<dbReference type="InterPro" id="IPR011006">
    <property type="entry name" value="CheY-like_superfamily"/>
</dbReference>
<dbReference type="Pfam" id="PF00072">
    <property type="entry name" value="Response_reg"/>
    <property type="match status" value="1"/>
</dbReference>
<dbReference type="GO" id="GO:0006355">
    <property type="term" value="P:regulation of DNA-templated transcription"/>
    <property type="evidence" value="ECO:0007669"/>
    <property type="project" value="InterPro"/>
</dbReference>
<dbReference type="Gene3D" id="3.40.50.2300">
    <property type="match status" value="1"/>
</dbReference>
<gene>
    <name evidence="8" type="ORF">WJ33_16445</name>
</gene>
<dbReference type="SUPFAM" id="SSF52172">
    <property type="entry name" value="CheY-like"/>
    <property type="match status" value="1"/>
</dbReference>
<dbReference type="RefSeq" id="WP_059749696.1">
    <property type="nucleotide sequence ID" value="NZ_LOXM01000041.1"/>
</dbReference>
<comment type="caution">
    <text evidence="8">The sequence shown here is derived from an EMBL/GenBank/DDBJ whole genome shotgun (WGS) entry which is preliminary data.</text>
</comment>
<dbReference type="GO" id="GO:0000156">
    <property type="term" value="F:phosphorelay response regulator activity"/>
    <property type="evidence" value="ECO:0007669"/>
    <property type="project" value="TreeGrafter"/>
</dbReference>
<feature type="DNA-binding region" description="OmpR/PhoB-type" evidence="5">
    <location>
        <begin position="138"/>
        <end position="237"/>
    </location>
</feature>
<dbReference type="PANTHER" id="PTHR48111">
    <property type="entry name" value="REGULATOR OF RPOS"/>
    <property type="match status" value="1"/>
</dbReference>
<dbReference type="EMBL" id="LOXM01000041">
    <property type="protein sequence ID" value="KVG73573.1"/>
    <property type="molecule type" value="Genomic_DNA"/>
</dbReference>
<keyword evidence="1 4" id="KW-0597">Phosphoprotein</keyword>
<dbReference type="InterPro" id="IPR001867">
    <property type="entry name" value="OmpR/PhoB-type_DNA-bd"/>
</dbReference>
<name>A0A103RTM1_9BURK</name>
<dbReference type="GO" id="GO:0032993">
    <property type="term" value="C:protein-DNA complex"/>
    <property type="evidence" value="ECO:0007669"/>
    <property type="project" value="TreeGrafter"/>
</dbReference>
<evidence type="ECO:0000256" key="2">
    <source>
        <dbReference type="ARBA" id="ARBA00023012"/>
    </source>
</evidence>
<keyword evidence="3 5" id="KW-0238">DNA-binding</keyword>
<proteinExistence type="predicted"/>
<evidence type="ECO:0000256" key="5">
    <source>
        <dbReference type="PROSITE-ProRule" id="PRU01091"/>
    </source>
</evidence>
<evidence type="ECO:0000259" key="7">
    <source>
        <dbReference type="PROSITE" id="PS51755"/>
    </source>
</evidence>
<evidence type="ECO:0000259" key="6">
    <source>
        <dbReference type="PROSITE" id="PS50110"/>
    </source>
</evidence>
<protein>
    <recommendedName>
        <fullName evidence="10">Two-component system response regulator</fullName>
    </recommendedName>
</protein>
<evidence type="ECO:0000256" key="1">
    <source>
        <dbReference type="ARBA" id="ARBA00022553"/>
    </source>
</evidence>
<dbReference type="SMART" id="SM00448">
    <property type="entry name" value="REC"/>
    <property type="match status" value="1"/>
</dbReference>
<evidence type="ECO:0000256" key="4">
    <source>
        <dbReference type="PROSITE-ProRule" id="PRU00169"/>
    </source>
</evidence>
<dbReference type="GO" id="GO:0005829">
    <property type="term" value="C:cytosol"/>
    <property type="evidence" value="ECO:0007669"/>
    <property type="project" value="TreeGrafter"/>
</dbReference>
<dbReference type="OrthoDB" id="9802426at2"/>
<organism evidence="8 9">
    <name type="scientific">Burkholderia ubonensis</name>
    <dbReference type="NCBI Taxonomy" id="101571"/>
    <lineage>
        <taxon>Bacteria</taxon>
        <taxon>Pseudomonadati</taxon>
        <taxon>Pseudomonadota</taxon>
        <taxon>Betaproteobacteria</taxon>
        <taxon>Burkholderiales</taxon>
        <taxon>Burkholderiaceae</taxon>
        <taxon>Burkholderia</taxon>
        <taxon>Burkholderia cepacia complex</taxon>
    </lineage>
</organism>
<dbReference type="InterPro" id="IPR001789">
    <property type="entry name" value="Sig_transdc_resp-reg_receiver"/>
</dbReference>
<sequence>MNHNRYSWEARSIAVLDDDPAQGDIFGKALLRAGYRCLVFREGKALQLHLQRASFDLLLLDWHLPNFSTEDTLEWVRTIGIGPRVPIIFMATRIGEAEITQALNAGADDYMAKPVSEAILLARVASVLRRAQPFRKHGVVCEFDQFRLDVCLGKAYLRGQPVSLTGKQFNLALLLFQHLDHPVSRAHITEAIWKTDVKLQSRTLDTHISALRTKLGLCSENGYLLRTIYGYGYRLERIASTVAT</sequence>
<dbReference type="GO" id="GO:0000976">
    <property type="term" value="F:transcription cis-regulatory region binding"/>
    <property type="evidence" value="ECO:0007669"/>
    <property type="project" value="TreeGrafter"/>
</dbReference>
<evidence type="ECO:0008006" key="10">
    <source>
        <dbReference type="Google" id="ProtNLM"/>
    </source>
</evidence>
<evidence type="ECO:0000313" key="8">
    <source>
        <dbReference type="EMBL" id="KVG73573.1"/>
    </source>
</evidence>
<dbReference type="Gene3D" id="1.10.10.10">
    <property type="entry name" value="Winged helix-like DNA-binding domain superfamily/Winged helix DNA-binding domain"/>
    <property type="match status" value="1"/>
</dbReference>
<feature type="domain" description="Response regulatory" evidence="6">
    <location>
        <begin position="12"/>
        <end position="128"/>
    </location>
</feature>
<dbReference type="AlphaFoldDB" id="A0A103RTM1"/>
<reference evidence="8 9" key="1">
    <citation type="submission" date="2015-11" db="EMBL/GenBank/DDBJ databases">
        <title>Expanding the genomic diversity of Burkholderia species for the development of highly accurate diagnostics.</title>
        <authorList>
            <person name="Sahl J."/>
            <person name="Keim P."/>
            <person name="Wagner D."/>
        </authorList>
    </citation>
    <scope>NUCLEOTIDE SEQUENCE [LARGE SCALE GENOMIC DNA]</scope>
    <source>
        <strain evidence="8 9">MSMB2036</strain>
    </source>
</reference>
<dbReference type="PANTHER" id="PTHR48111:SF40">
    <property type="entry name" value="PHOSPHATE REGULON TRANSCRIPTIONAL REGULATORY PROTEIN PHOB"/>
    <property type="match status" value="1"/>
</dbReference>
<evidence type="ECO:0000313" key="9">
    <source>
        <dbReference type="Proteomes" id="UP000064029"/>
    </source>
</evidence>
<dbReference type="PROSITE" id="PS51755">
    <property type="entry name" value="OMPR_PHOB"/>
    <property type="match status" value="1"/>
</dbReference>
<dbReference type="CDD" id="cd00383">
    <property type="entry name" value="trans_reg_C"/>
    <property type="match status" value="1"/>
</dbReference>
<accession>A0A103RTM1</accession>
<dbReference type="SMART" id="SM00862">
    <property type="entry name" value="Trans_reg_C"/>
    <property type="match status" value="1"/>
</dbReference>
<keyword evidence="2" id="KW-0902">Two-component regulatory system</keyword>
<feature type="domain" description="OmpR/PhoB-type" evidence="7">
    <location>
        <begin position="138"/>
        <end position="237"/>
    </location>
</feature>
<evidence type="ECO:0000256" key="3">
    <source>
        <dbReference type="ARBA" id="ARBA00023125"/>
    </source>
</evidence>
<dbReference type="Proteomes" id="UP000064029">
    <property type="component" value="Unassembled WGS sequence"/>
</dbReference>
<dbReference type="PROSITE" id="PS50110">
    <property type="entry name" value="RESPONSE_REGULATORY"/>
    <property type="match status" value="1"/>
</dbReference>
<dbReference type="Pfam" id="PF00486">
    <property type="entry name" value="Trans_reg_C"/>
    <property type="match status" value="1"/>
</dbReference>
<dbReference type="InterPro" id="IPR039420">
    <property type="entry name" value="WalR-like"/>
</dbReference>